<organism evidence="7 8">
    <name type="scientific">Miniimonas arenae</name>
    <dbReference type="NCBI Taxonomy" id="676201"/>
    <lineage>
        <taxon>Bacteria</taxon>
        <taxon>Bacillati</taxon>
        <taxon>Actinomycetota</taxon>
        <taxon>Actinomycetes</taxon>
        <taxon>Micrococcales</taxon>
        <taxon>Beutenbergiaceae</taxon>
        <taxon>Miniimonas</taxon>
    </lineage>
</organism>
<keyword evidence="2" id="KW-0812">Transmembrane</keyword>
<feature type="region of interest" description="Disordered" evidence="5">
    <location>
        <begin position="370"/>
        <end position="398"/>
    </location>
</feature>
<evidence type="ECO:0000259" key="6">
    <source>
        <dbReference type="Pfam" id="PF13515"/>
    </source>
</evidence>
<dbReference type="EMBL" id="VENP01000007">
    <property type="protein sequence ID" value="TNU76412.1"/>
    <property type="molecule type" value="Genomic_DNA"/>
</dbReference>
<keyword evidence="3" id="KW-1133">Transmembrane helix</keyword>
<accession>A0A5C5BG81</accession>
<feature type="domain" description="Integral membrane bound transporter" evidence="6">
    <location>
        <begin position="51"/>
        <end position="172"/>
    </location>
</feature>
<dbReference type="Proteomes" id="UP000313849">
    <property type="component" value="Unassembled WGS sequence"/>
</dbReference>
<dbReference type="AlphaFoldDB" id="A0A5C5BG81"/>
<dbReference type="GO" id="GO:0016020">
    <property type="term" value="C:membrane"/>
    <property type="evidence" value="ECO:0007669"/>
    <property type="project" value="UniProtKB-SubCell"/>
</dbReference>
<evidence type="ECO:0000256" key="4">
    <source>
        <dbReference type="ARBA" id="ARBA00023136"/>
    </source>
</evidence>
<keyword evidence="4" id="KW-0472">Membrane</keyword>
<evidence type="ECO:0000256" key="2">
    <source>
        <dbReference type="ARBA" id="ARBA00022692"/>
    </source>
</evidence>
<comment type="subcellular location">
    <subcellularLocation>
        <location evidence="1">Membrane</location>
        <topology evidence="1">Multi-pass membrane protein</topology>
    </subcellularLocation>
</comment>
<dbReference type="RefSeq" id="WP_139986084.1">
    <property type="nucleotide sequence ID" value="NZ_VENP01000007.1"/>
</dbReference>
<dbReference type="Pfam" id="PF13515">
    <property type="entry name" value="FUSC_2"/>
    <property type="match status" value="1"/>
</dbReference>
<proteinExistence type="predicted"/>
<sequence length="398" mass="41086">MSTPPPPGRRPWSALVTPVLGRPRVRAGLGRVRVAAQPVAWASLAAGVAYAVAGALLGHPYPFFASVAAFSALGFSPDVQPRRVGELAFGVSLGVAMGELIQHEFGSGPVQTTVVVFLAALIGRAIDPSPVVTTQSAVQAIVVLGLPAAASSGGPVGRWTDALLGGLVALVFSLFVPKDPRRRPRMLARTVLAELGDVLALVGRALAQGDTVAAAESLRRGRATQGLLVAWAEAVTASGSTARISPAWRRHAHELVVLDAASEFTDRAVRTSRVLARRAGVSVREGVRDPCLAGLVEEVGLAARRLGVALGEGREPIAPREDLEAVAVRLDTRGERDPGRHVVLTLLRSITFDLLRVAGCTEAQATAALGRAGVPGAPDARPGPSTPPAPGEDGAPTP</sequence>
<comment type="caution">
    <text evidence="7">The sequence shown here is derived from an EMBL/GenBank/DDBJ whole genome shotgun (WGS) entry which is preliminary data.</text>
</comment>
<reference evidence="7 8" key="1">
    <citation type="submission" date="2019-06" db="EMBL/GenBank/DDBJ databases">
        <title>Draft genome sequence of Miniimonas arenae KCTC 19750T isolated from sea sand.</title>
        <authorList>
            <person name="Park S.-J."/>
        </authorList>
    </citation>
    <scope>NUCLEOTIDE SEQUENCE [LARGE SCALE GENOMIC DNA]</scope>
    <source>
        <strain evidence="7 8">KCTC 19750</strain>
    </source>
</reference>
<protein>
    <recommendedName>
        <fullName evidence="6">Integral membrane bound transporter domain-containing protein</fullName>
    </recommendedName>
</protein>
<keyword evidence="8" id="KW-1185">Reference proteome</keyword>
<evidence type="ECO:0000256" key="3">
    <source>
        <dbReference type="ARBA" id="ARBA00022989"/>
    </source>
</evidence>
<evidence type="ECO:0000256" key="1">
    <source>
        <dbReference type="ARBA" id="ARBA00004141"/>
    </source>
</evidence>
<name>A0A5C5BG81_9MICO</name>
<dbReference type="OrthoDB" id="5198202at2"/>
<evidence type="ECO:0000313" key="8">
    <source>
        <dbReference type="Proteomes" id="UP000313849"/>
    </source>
</evidence>
<evidence type="ECO:0000256" key="5">
    <source>
        <dbReference type="SAM" id="MobiDB-lite"/>
    </source>
</evidence>
<gene>
    <name evidence="7" type="ORF">FH969_03270</name>
</gene>
<evidence type="ECO:0000313" key="7">
    <source>
        <dbReference type="EMBL" id="TNU76412.1"/>
    </source>
</evidence>
<dbReference type="InterPro" id="IPR049453">
    <property type="entry name" value="Memb_transporter_dom"/>
</dbReference>